<gene>
    <name evidence="2" type="ORF">ACFSYS_00225</name>
</gene>
<organism evidence="2 3">
    <name type="scientific">Christiangramia antarctica</name>
    <dbReference type="NCBI Taxonomy" id="2058158"/>
    <lineage>
        <taxon>Bacteria</taxon>
        <taxon>Pseudomonadati</taxon>
        <taxon>Bacteroidota</taxon>
        <taxon>Flavobacteriia</taxon>
        <taxon>Flavobacteriales</taxon>
        <taxon>Flavobacteriaceae</taxon>
        <taxon>Christiangramia</taxon>
    </lineage>
</organism>
<proteinExistence type="predicted"/>
<protein>
    <submittedName>
        <fullName evidence="2">Hydroxymyristoyl-ACP dehydratase</fullName>
    </submittedName>
</protein>
<dbReference type="RefSeq" id="WP_251741452.1">
    <property type="nucleotide sequence ID" value="NZ_JBHUOJ010000001.1"/>
</dbReference>
<dbReference type="Pfam" id="PF22818">
    <property type="entry name" value="ApeI-like"/>
    <property type="match status" value="1"/>
</dbReference>
<evidence type="ECO:0000313" key="3">
    <source>
        <dbReference type="Proteomes" id="UP001597438"/>
    </source>
</evidence>
<name>A0ABW5X1K5_9FLAO</name>
<evidence type="ECO:0000313" key="2">
    <source>
        <dbReference type="EMBL" id="MFD2831689.1"/>
    </source>
</evidence>
<evidence type="ECO:0000259" key="1">
    <source>
        <dbReference type="Pfam" id="PF22818"/>
    </source>
</evidence>
<comment type="caution">
    <text evidence="2">The sequence shown here is derived from an EMBL/GenBank/DDBJ whole genome shotgun (WGS) entry which is preliminary data.</text>
</comment>
<dbReference type="SUPFAM" id="SSF54637">
    <property type="entry name" value="Thioesterase/thiol ester dehydrase-isomerase"/>
    <property type="match status" value="1"/>
</dbReference>
<dbReference type="Proteomes" id="UP001597438">
    <property type="component" value="Unassembled WGS sequence"/>
</dbReference>
<dbReference type="Gene3D" id="3.10.129.10">
    <property type="entry name" value="Hotdog Thioesterase"/>
    <property type="match status" value="1"/>
</dbReference>
<keyword evidence="3" id="KW-1185">Reference proteome</keyword>
<dbReference type="InterPro" id="IPR054545">
    <property type="entry name" value="ApeI-like"/>
</dbReference>
<dbReference type="InterPro" id="IPR029069">
    <property type="entry name" value="HotDog_dom_sf"/>
</dbReference>
<feature type="domain" description="ApeI dehydratase-like" evidence="1">
    <location>
        <begin position="19"/>
        <end position="101"/>
    </location>
</feature>
<sequence>MVLDNFYSVKSSVENNGFHITEVEINKGHELYKGHFPNRPVTPGVVLMHLFKEEVERISNKKLQLVRANNVKFTAVCDPNNDPNLILESEIEDAGEFFKLKAIAKNKNGIVLKINSLYQ</sequence>
<accession>A0ABW5X1K5</accession>
<dbReference type="EMBL" id="JBHUOJ010000001">
    <property type="protein sequence ID" value="MFD2831689.1"/>
    <property type="molecule type" value="Genomic_DNA"/>
</dbReference>
<reference evidence="3" key="1">
    <citation type="journal article" date="2019" name="Int. J. Syst. Evol. Microbiol.">
        <title>The Global Catalogue of Microorganisms (GCM) 10K type strain sequencing project: providing services to taxonomists for standard genome sequencing and annotation.</title>
        <authorList>
            <consortium name="The Broad Institute Genomics Platform"/>
            <consortium name="The Broad Institute Genome Sequencing Center for Infectious Disease"/>
            <person name="Wu L."/>
            <person name="Ma J."/>
        </authorList>
    </citation>
    <scope>NUCLEOTIDE SEQUENCE [LARGE SCALE GENOMIC DNA]</scope>
    <source>
        <strain evidence="3">KCTC 52925</strain>
    </source>
</reference>